<dbReference type="InterPro" id="IPR056958">
    <property type="entry name" value="Phage_tail_tube_init_put"/>
</dbReference>
<comment type="caution">
    <text evidence="1">The sequence shown here is derived from an EMBL/GenBank/DDBJ whole genome shotgun (WGS) entry which is preliminary data.</text>
</comment>
<accession>A0ABQ0SFR5</accession>
<organism evidence="1 2">
    <name type="scientific">Novacetimonas hansenii</name>
    <name type="common">Komagataeibacter hansenii</name>
    <dbReference type="NCBI Taxonomy" id="436"/>
    <lineage>
        <taxon>Bacteria</taxon>
        <taxon>Pseudomonadati</taxon>
        <taxon>Pseudomonadota</taxon>
        <taxon>Alphaproteobacteria</taxon>
        <taxon>Acetobacterales</taxon>
        <taxon>Acetobacteraceae</taxon>
        <taxon>Novacetimonas</taxon>
    </lineage>
</organism>
<gene>
    <name evidence="1" type="ORF">GHA01_20500</name>
</gene>
<proteinExistence type="predicted"/>
<dbReference type="Proteomes" id="UP000319478">
    <property type="component" value="Unassembled WGS sequence"/>
</dbReference>
<evidence type="ECO:0000313" key="2">
    <source>
        <dbReference type="Proteomes" id="UP000319478"/>
    </source>
</evidence>
<protein>
    <submittedName>
        <fullName evidence="1">Uncharacterized protein</fullName>
    </submittedName>
</protein>
<dbReference type="EMBL" id="BJNN01000108">
    <property type="protein sequence ID" value="GEC64201.1"/>
    <property type="molecule type" value="Genomic_DNA"/>
</dbReference>
<evidence type="ECO:0000313" key="1">
    <source>
        <dbReference type="EMBL" id="GEC64201.1"/>
    </source>
</evidence>
<reference evidence="1 2" key="1">
    <citation type="submission" date="2019-06" db="EMBL/GenBank/DDBJ databases">
        <title>Whole genome shotgun sequence of Komagataeibacter hansenii NBRC 14820.</title>
        <authorList>
            <person name="Hosoyama A."/>
            <person name="Uohara A."/>
            <person name="Ohji S."/>
            <person name="Ichikawa N."/>
        </authorList>
    </citation>
    <scope>NUCLEOTIDE SEQUENCE [LARGE SCALE GENOMIC DNA]</scope>
    <source>
        <strain evidence="1 2">NBRC 14820</strain>
    </source>
</reference>
<dbReference type="RefSeq" id="WP_141312858.1">
    <property type="nucleotide sequence ID" value="NZ_BJNN01000108.1"/>
</dbReference>
<keyword evidence="2" id="KW-1185">Reference proteome</keyword>
<name>A0ABQ0SFR5_NOVHA</name>
<sequence length="361" mass="38426">MQFTFALRPEELSVTDPTRLTTNQTLGGAWTDVFGRGIRTITLTGNNGWRGGLLQSGEDMFLSLRQAVYDGWHQRRRLLLASGQDPSAVELIFTDNLDGIHDVVVPRTFSLHRSRSRPLLMQYSIQLDVLRDATTALSLSDEITDALSNPLRWLLAQTGLGNVVTMLGQFQDYLTQGLNILGAARGVLAQLVDTAIQLFQGVADIAGETEGIFTGQNSLLLEFSTQYALAATSGLEALGADSTLPMDDRIALMQAASTFADGACTMANGFNVNQTIPLITPLFGASMCSSTGGGDAASQFMLDNTSPFESMLDPGTSILTVSSGAQAAISGLRLDPLLLIGHSDDVISNFDAMGNGVQVAA</sequence>
<dbReference type="Pfam" id="PF23980">
    <property type="entry name" value="Phage_tail_tube_init"/>
    <property type="match status" value="1"/>
</dbReference>